<dbReference type="eggNOG" id="ENOG5032MBS">
    <property type="taxonomic scope" value="Bacteria"/>
</dbReference>
<dbReference type="EMBL" id="MUGY01000028">
    <property type="protein sequence ID" value="OXA90255.1"/>
    <property type="molecule type" value="Genomic_DNA"/>
</dbReference>
<reference evidence="2 4" key="1">
    <citation type="submission" date="2014-07" db="EMBL/GenBank/DDBJ databases">
        <title>Genome of Flavobacterium hydatis DSM 2063.</title>
        <authorList>
            <person name="Pipes S.E."/>
            <person name="Stropko S.J."/>
            <person name="Newman J.D."/>
        </authorList>
    </citation>
    <scope>NUCLEOTIDE SEQUENCE [LARGE SCALE GENOMIC DNA]</scope>
    <source>
        <strain evidence="2 4">DSM 2063</strain>
    </source>
</reference>
<dbReference type="Proteomes" id="UP000028712">
    <property type="component" value="Unassembled WGS sequence"/>
</dbReference>
<dbReference type="AlphaFoldDB" id="A0A086AIT3"/>
<accession>A0A086AIT3</accession>
<sequence>MKFLVHQSICGEVNKAWGLIKTTMPDINLAKNIAFRADLQDQTGGVMWVPAIRGFFEGEYFLIMKTFEDLSPEVRRGRKFSHVLIILKKDILGIEDIGQIINLLPDKIVKDVVLESIQVEYKNKVDPDLISSTFQGRFSKLINGYVNVKNYKNTLIWIGQENFSLAVIEIWKRLTEQERQSFQFGISFNNDDKIVEGINLVAVPESVQSKFLRSDFFIIAKNDNHKPVEFIEQLLIGDSSVKQRIENFEKVIGSKSLSRDDINFVAKGLDTFEKMEDVVDIKRLNTLSHIIAKFAPADNQGNDFKQKLLVKIIQLMDGGQFSDIVILKNFRTESYRNSTVLLSEALTKWIKNNIFSIRKTSNDLKLFFDNLKSNNLNWWDKLIEIELELYLKTINVSKVVVVYMWLMESPLFLSKITRFISQSKESELCFIEKLPKNLSQLMFEELKVFSLNNGWLRLYAQNLNFQLELYEALTELMKVDKDSSHFDAIDIIVKGKNEGSIIDYAVRTGDIRLIKIAGKICSKSPKNLSKLKVLDANWQKVWLEAILIGNEIKTGLKEPDKEISKLFDGLILGANISEELIDKISQSEHGNILFYPNRSEFWMKISGNAKNNFLTKTSAALLNQLSLNSNTEIPDDVFIIDHISQKGVWDFLFFNRNNIKSVIPIFDKFNLQDSNLKDYLSNYTGNITAVEATQLGTLIAVKRFTNSAYIINSKASKSNNWKFALAECHYLLDFITKAALVISGTISSVNIPTDEWWQSTEELIVELYPNGTALTTIWKKAGGKESDLLTKSTANEIWSDALYKVRRNQFKKITMNKLLTEIEKQYGDSKKFKIIYGLRKNYIKT</sequence>
<proteinExistence type="predicted"/>
<dbReference type="Pfam" id="PF20012">
    <property type="entry name" value="GAP1-N1"/>
    <property type="match status" value="1"/>
</dbReference>
<reference evidence="3 5" key="2">
    <citation type="submission" date="2016-11" db="EMBL/GenBank/DDBJ databases">
        <title>Whole genomes of Flavobacteriaceae.</title>
        <authorList>
            <person name="Stine C."/>
            <person name="Li C."/>
            <person name="Tadesse D."/>
        </authorList>
    </citation>
    <scope>NUCLEOTIDE SEQUENCE [LARGE SCALE GENOMIC DNA]</scope>
    <source>
        <strain evidence="3 5">ATCC 29551</strain>
    </source>
</reference>
<feature type="domain" description="Effector-associated" evidence="1">
    <location>
        <begin position="753"/>
        <end position="835"/>
    </location>
</feature>
<dbReference type="EMBL" id="JPRM01000014">
    <property type="protein sequence ID" value="KFF16597.1"/>
    <property type="molecule type" value="Genomic_DNA"/>
</dbReference>
<evidence type="ECO:0000313" key="5">
    <source>
        <dbReference type="Proteomes" id="UP000198424"/>
    </source>
</evidence>
<dbReference type="OrthoDB" id="973138at2"/>
<dbReference type="Pfam" id="PF19955">
    <property type="entry name" value="EAD1"/>
    <property type="match status" value="1"/>
</dbReference>
<dbReference type="STRING" id="991.IW20_10545"/>
<evidence type="ECO:0000313" key="3">
    <source>
        <dbReference type="EMBL" id="OXA90255.1"/>
    </source>
</evidence>
<dbReference type="Proteomes" id="UP000198424">
    <property type="component" value="Unassembled WGS sequence"/>
</dbReference>
<dbReference type="RefSeq" id="WP_035621591.1">
    <property type="nucleotide sequence ID" value="NZ_JBEWQG010000024.1"/>
</dbReference>
<evidence type="ECO:0000259" key="1">
    <source>
        <dbReference type="Pfam" id="PF19955"/>
    </source>
</evidence>
<protein>
    <recommendedName>
        <fullName evidence="1">Effector-associated domain-containing protein</fullName>
    </recommendedName>
</protein>
<name>A0A086AIT3_FLAHY</name>
<evidence type="ECO:0000313" key="4">
    <source>
        <dbReference type="Proteomes" id="UP000028712"/>
    </source>
</evidence>
<gene>
    <name evidence="3" type="ORF">B0A62_19475</name>
    <name evidence="2" type="ORF">IW20_10545</name>
</gene>
<comment type="caution">
    <text evidence="2">The sequence shown here is derived from an EMBL/GenBank/DDBJ whole genome shotgun (WGS) entry which is preliminary data.</text>
</comment>
<dbReference type="InterPro" id="IPR045430">
    <property type="entry name" value="EAD1"/>
</dbReference>
<evidence type="ECO:0000313" key="2">
    <source>
        <dbReference type="EMBL" id="KFF16597.1"/>
    </source>
</evidence>
<organism evidence="2 4">
    <name type="scientific">Flavobacterium hydatis</name>
    <name type="common">Cytophaga aquatilis</name>
    <dbReference type="NCBI Taxonomy" id="991"/>
    <lineage>
        <taxon>Bacteria</taxon>
        <taxon>Pseudomonadati</taxon>
        <taxon>Bacteroidota</taxon>
        <taxon>Flavobacteriia</taxon>
        <taxon>Flavobacteriales</taxon>
        <taxon>Flavobacteriaceae</taxon>
        <taxon>Flavobacterium</taxon>
    </lineage>
</organism>
<keyword evidence="5" id="KW-1185">Reference proteome</keyword>